<comment type="similarity">
    <text evidence="2 7">Belongs to the MscS (TC 1.A.23) family.</text>
</comment>
<keyword evidence="5 7" id="KW-1133">Transmembrane helix</keyword>
<dbReference type="PANTHER" id="PTHR30221:SF1">
    <property type="entry name" value="SMALL-CONDUCTANCE MECHANOSENSITIVE CHANNEL"/>
    <property type="match status" value="1"/>
</dbReference>
<dbReference type="Gene3D" id="3.30.70.100">
    <property type="match status" value="1"/>
</dbReference>
<dbReference type="SUPFAM" id="SSF82861">
    <property type="entry name" value="Mechanosensitive channel protein MscS (YggB), transmembrane region"/>
    <property type="match status" value="1"/>
</dbReference>
<dbReference type="InterPro" id="IPR010920">
    <property type="entry name" value="LSM_dom_sf"/>
</dbReference>
<evidence type="ECO:0000256" key="4">
    <source>
        <dbReference type="ARBA" id="ARBA00022692"/>
    </source>
</evidence>
<comment type="caution">
    <text evidence="7">Lacks conserved residue(s) required for the propagation of feature annotation.</text>
</comment>
<dbReference type="InterPro" id="IPR023408">
    <property type="entry name" value="MscS_beta-dom_sf"/>
</dbReference>
<reference evidence="11 12" key="1">
    <citation type="submission" date="2019-12" db="EMBL/GenBank/DDBJ databases">
        <authorList>
            <person name="Li M."/>
        </authorList>
    </citation>
    <scope>NUCLEOTIDE SEQUENCE [LARGE SCALE GENOMIC DNA]</scope>
    <source>
        <strain evidence="11 12">GBMRC 2046</strain>
    </source>
</reference>
<dbReference type="EMBL" id="WUMV01000001">
    <property type="protein sequence ID" value="MXN63502.1"/>
    <property type="molecule type" value="Genomic_DNA"/>
</dbReference>
<organism evidence="11 12">
    <name type="scientific">Stappia sediminis</name>
    <dbReference type="NCBI Taxonomy" id="2692190"/>
    <lineage>
        <taxon>Bacteria</taxon>
        <taxon>Pseudomonadati</taxon>
        <taxon>Pseudomonadota</taxon>
        <taxon>Alphaproteobacteria</taxon>
        <taxon>Hyphomicrobiales</taxon>
        <taxon>Stappiaceae</taxon>
        <taxon>Stappia</taxon>
    </lineage>
</organism>
<keyword evidence="7" id="KW-0997">Cell inner membrane</keyword>
<evidence type="ECO:0000256" key="7">
    <source>
        <dbReference type="RuleBase" id="RU369025"/>
    </source>
</evidence>
<dbReference type="InterPro" id="IPR049142">
    <property type="entry name" value="MS_channel_1st"/>
</dbReference>
<dbReference type="Pfam" id="PF05552">
    <property type="entry name" value="MS_channel_1st_1"/>
    <property type="match status" value="1"/>
</dbReference>
<dbReference type="SUPFAM" id="SSF50182">
    <property type="entry name" value="Sm-like ribonucleoproteins"/>
    <property type="match status" value="1"/>
</dbReference>
<sequence>MNEQVNGLIDQAVELVALYGLKVIGAIAILIIGFFIAGRVAGFTKKGLARSSVDPMLQGFISSLVKYTVLAVTVIAVLNQFGVQTASLIAVLGATGLAIGLALQGTLSNVAAGVMLLLFRPFKVGDYIEVAGQAGTVKDVSLFTSELATPDNVQIIVPNSQVWGSSIVNYSFHSTRRLDLALGIAYEDDIGKAKAAVEDVIKSDSRCKADPAPLVAVSNLGESSVDFVIRIWCEAGDYWDLKWDMTRALKERMDTEGITIPYPQRVVHRLADAAA</sequence>
<keyword evidence="7" id="KW-0406">Ion transport</keyword>
<feature type="transmembrane region" description="Helical" evidence="7">
    <location>
        <begin position="64"/>
        <end position="82"/>
    </location>
</feature>
<dbReference type="InterPro" id="IPR049278">
    <property type="entry name" value="MS_channel_C"/>
</dbReference>
<keyword evidence="4 7" id="KW-0812">Transmembrane</keyword>
<keyword evidence="7" id="KW-0407">Ion channel</keyword>
<keyword evidence="7" id="KW-0813">Transport</keyword>
<evidence type="ECO:0000259" key="8">
    <source>
        <dbReference type="Pfam" id="PF00924"/>
    </source>
</evidence>
<keyword evidence="6 7" id="KW-0472">Membrane</keyword>
<evidence type="ECO:0000259" key="10">
    <source>
        <dbReference type="Pfam" id="PF21088"/>
    </source>
</evidence>
<comment type="subcellular location">
    <subcellularLocation>
        <location evidence="7">Cell inner membrane</location>
        <topology evidence="7">Multi-pass membrane protein</topology>
    </subcellularLocation>
    <subcellularLocation>
        <location evidence="1">Cell membrane</location>
        <topology evidence="1">Multi-pass membrane protein</topology>
    </subcellularLocation>
</comment>
<proteinExistence type="inferred from homology"/>
<dbReference type="GO" id="GO:0005886">
    <property type="term" value="C:plasma membrane"/>
    <property type="evidence" value="ECO:0007669"/>
    <property type="project" value="UniProtKB-SubCell"/>
</dbReference>
<dbReference type="Proteomes" id="UP000433101">
    <property type="component" value="Unassembled WGS sequence"/>
</dbReference>
<dbReference type="Gene3D" id="2.30.30.60">
    <property type="match status" value="1"/>
</dbReference>
<evidence type="ECO:0000256" key="5">
    <source>
        <dbReference type="ARBA" id="ARBA00022989"/>
    </source>
</evidence>
<dbReference type="Pfam" id="PF21088">
    <property type="entry name" value="MS_channel_1st"/>
    <property type="match status" value="1"/>
</dbReference>
<dbReference type="SUPFAM" id="SSF82689">
    <property type="entry name" value="Mechanosensitive channel protein MscS (YggB), C-terminal domain"/>
    <property type="match status" value="1"/>
</dbReference>
<dbReference type="Pfam" id="PF00924">
    <property type="entry name" value="MS_channel_2nd"/>
    <property type="match status" value="1"/>
</dbReference>
<dbReference type="GO" id="GO:0008381">
    <property type="term" value="F:mechanosensitive monoatomic ion channel activity"/>
    <property type="evidence" value="ECO:0007669"/>
    <property type="project" value="InterPro"/>
</dbReference>
<feature type="domain" description="Mechanosensitive ion channel transmembrane helices 2/3" evidence="10">
    <location>
        <begin position="64"/>
        <end position="104"/>
    </location>
</feature>
<dbReference type="InterPro" id="IPR011066">
    <property type="entry name" value="MscS_channel_C_sf"/>
</dbReference>
<evidence type="ECO:0000256" key="1">
    <source>
        <dbReference type="ARBA" id="ARBA00004651"/>
    </source>
</evidence>
<evidence type="ECO:0000256" key="2">
    <source>
        <dbReference type="ARBA" id="ARBA00008017"/>
    </source>
</evidence>
<feature type="transmembrane region" description="Helical" evidence="7">
    <location>
        <begin position="23"/>
        <end position="43"/>
    </location>
</feature>
<evidence type="ECO:0000313" key="12">
    <source>
        <dbReference type="Proteomes" id="UP000433101"/>
    </source>
</evidence>
<name>A0A7X3LR02_9HYPH</name>
<protein>
    <recommendedName>
        <fullName evidence="7">Small-conductance mechanosensitive channel</fullName>
    </recommendedName>
</protein>
<evidence type="ECO:0000259" key="9">
    <source>
        <dbReference type="Pfam" id="PF21082"/>
    </source>
</evidence>
<dbReference type="RefSeq" id="WP_160773753.1">
    <property type="nucleotide sequence ID" value="NZ_WUMV01000001.1"/>
</dbReference>
<feature type="transmembrane region" description="Helical" evidence="7">
    <location>
        <begin position="88"/>
        <end position="119"/>
    </location>
</feature>
<evidence type="ECO:0000256" key="3">
    <source>
        <dbReference type="ARBA" id="ARBA00022475"/>
    </source>
</evidence>
<evidence type="ECO:0000256" key="6">
    <source>
        <dbReference type="ARBA" id="ARBA00023136"/>
    </source>
</evidence>
<keyword evidence="3" id="KW-1003">Cell membrane</keyword>
<dbReference type="InterPro" id="IPR006685">
    <property type="entry name" value="MscS_channel_2nd"/>
</dbReference>
<feature type="domain" description="Mechanosensitive ion channel MscS" evidence="8">
    <location>
        <begin position="106"/>
        <end position="171"/>
    </location>
</feature>
<dbReference type="InterPro" id="IPR008910">
    <property type="entry name" value="MSC_TM_helix"/>
</dbReference>
<comment type="caution">
    <text evidence="11">The sequence shown here is derived from an EMBL/GenBank/DDBJ whole genome shotgun (WGS) entry which is preliminary data.</text>
</comment>
<dbReference type="AlphaFoldDB" id="A0A7X3LR02"/>
<evidence type="ECO:0000313" key="11">
    <source>
        <dbReference type="EMBL" id="MXN63502.1"/>
    </source>
</evidence>
<feature type="domain" description="Mechanosensitive ion channel MscS C-terminal" evidence="9">
    <location>
        <begin position="181"/>
        <end position="260"/>
    </location>
</feature>
<comment type="function">
    <text evidence="7">Mechanosensitive channel that participates in the regulation of osmotic pressure changes within the cell, opening in response to stretch forces in the membrane lipid bilayer, without the need for other proteins. Contributes to normal resistance to hypoosmotic shock. Forms an ion channel of 1.0 nanosiemens conductance with a slight preference for anions.</text>
</comment>
<dbReference type="Pfam" id="PF21082">
    <property type="entry name" value="MS_channel_3rd"/>
    <property type="match status" value="1"/>
</dbReference>
<dbReference type="PANTHER" id="PTHR30221">
    <property type="entry name" value="SMALL-CONDUCTANCE MECHANOSENSITIVE CHANNEL"/>
    <property type="match status" value="1"/>
</dbReference>
<comment type="subunit">
    <text evidence="7">Homoheptamer.</text>
</comment>
<keyword evidence="12" id="KW-1185">Reference proteome</keyword>
<dbReference type="InterPro" id="IPR011014">
    <property type="entry name" value="MscS_channel_TM-2"/>
</dbReference>
<accession>A0A7X3LR02</accession>
<dbReference type="Gene3D" id="1.10.287.1260">
    <property type="match status" value="1"/>
</dbReference>
<gene>
    <name evidence="11" type="ORF">GR183_01170</name>
</gene>
<dbReference type="InterPro" id="IPR045275">
    <property type="entry name" value="MscS_archaea/bacteria_type"/>
</dbReference>